<keyword evidence="2" id="KW-1185">Reference proteome</keyword>
<sequence>MLMGFEMLTRTDMTCIVCGNTQVAGLAGWHATCPACNYESAALSVAINAHSGPAVDEAEREAGLKALRLENFRTIVAWARRHVGVSRPRLLDVGSAHGWFLETAREQFDVLGVEPDAVVGARAAARGLPVRSGYFPDVLREGERFDVIVFNDVIEHIPDIRSALAACHARLHDGGILILNLPNSGGFFYRLSKLIARLGWRGPFERLWQKDLPSPHVHYFNPRNLRQLVAGQGFELTEAAELPALRARGLLERLRCAGNVPTLSLYTQYAAIICAIPVLRMFPSDIIVGVFKKKAAD</sequence>
<proteinExistence type="predicted"/>
<accession>A0A2S2DGR7</accession>
<dbReference type="AlphaFoldDB" id="A0A2S2DGR7"/>
<dbReference type="KEGG" id="mtim:DIR46_06210"/>
<dbReference type="PANTHER" id="PTHR43861:SF5">
    <property type="entry name" value="BLL5978 PROTEIN"/>
    <property type="match status" value="1"/>
</dbReference>
<keyword evidence="1" id="KW-0808">Transferase</keyword>
<keyword evidence="1" id="KW-0489">Methyltransferase</keyword>
<dbReference type="Gene3D" id="3.40.50.150">
    <property type="entry name" value="Vaccinia Virus protein VP39"/>
    <property type="match status" value="1"/>
</dbReference>
<evidence type="ECO:0000313" key="1">
    <source>
        <dbReference type="EMBL" id="AWL04066.1"/>
    </source>
</evidence>
<protein>
    <submittedName>
        <fullName evidence="1">Class I SAM-dependent methyltransferase</fullName>
    </submittedName>
</protein>
<organism evidence="1 2">
    <name type="scientific">Massilia oculi</name>
    <dbReference type="NCBI Taxonomy" id="945844"/>
    <lineage>
        <taxon>Bacteria</taxon>
        <taxon>Pseudomonadati</taxon>
        <taxon>Pseudomonadota</taxon>
        <taxon>Betaproteobacteria</taxon>
        <taxon>Burkholderiales</taxon>
        <taxon>Oxalobacteraceae</taxon>
        <taxon>Telluria group</taxon>
        <taxon>Massilia</taxon>
    </lineage>
</organism>
<name>A0A2S2DGR7_9BURK</name>
<dbReference type="PANTHER" id="PTHR43861">
    <property type="entry name" value="TRANS-ACONITATE 2-METHYLTRANSFERASE-RELATED"/>
    <property type="match status" value="1"/>
</dbReference>
<dbReference type="SUPFAM" id="SSF53335">
    <property type="entry name" value="S-adenosyl-L-methionine-dependent methyltransferases"/>
    <property type="match status" value="1"/>
</dbReference>
<dbReference type="InterPro" id="IPR029063">
    <property type="entry name" value="SAM-dependent_MTases_sf"/>
</dbReference>
<dbReference type="GO" id="GO:0008168">
    <property type="term" value="F:methyltransferase activity"/>
    <property type="evidence" value="ECO:0007669"/>
    <property type="project" value="UniProtKB-KW"/>
</dbReference>
<reference evidence="1 2" key="1">
    <citation type="submission" date="2018-05" db="EMBL/GenBank/DDBJ databases">
        <title>Complete genome sequence of Massilia oculi sp. nov. CCUG 43427T (=DSM 26321T), the type strain of M. oculi, and comparison with genome sequences of other Massilia strains.</title>
        <authorList>
            <person name="Zhu B."/>
        </authorList>
    </citation>
    <scope>NUCLEOTIDE SEQUENCE [LARGE SCALE GENOMIC DNA]</scope>
    <source>
        <strain evidence="1 2">CCUG 43427</strain>
    </source>
</reference>
<evidence type="ECO:0000313" key="2">
    <source>
        <dbReference type="Proteomes" id="UP000245820"/>
    </source>
</evidence>
<dbReference type="OrthoDB" id="9790457at2"/>
<dbReference type="GO" id="GO:0032259">
    <property type="term" value="P:methylation"/>
    <property type="evidence" value="ECO:0007669"/>
    <property type="project" value="UniProtKB-KW"/>
</dbReference>
<gene>
    <name evidence="1" type="ORF">DIR46_06210</name>
</gene>
<dbReference type="CDD" id="cd02440">
    <property type="entry name" value="AdoMet_MTases"/>
    <property type="match status" value="1"/>
</dbReference>
<dbReference type="Proteomes" id="UP000245820">
    <property type="component" value="Chromosome"/>
</dbReference>
<dbReference type="Pfam" id="PF13489">
    <property type="entry name" value="Methyltransf_23"/>
    <property type="match status" value="1"/>
</dbReference>
<dbReference type="EMBL" id="CP029343">
    <property type="protein sequence ID" value="AWL04066.1"/>
    <property type="molecule type" value="Genomic_DNA"/>
</dbReference>